<dbReference type="EC" id="1.1.1.169" evidence="3"/>
<proteinExistence type="predicted"/>
<dbReference type="Gene3D" id="3.40.50.720">
    <property type="entry name" value="NAD(P)-binding Rossmann-like Domain"/>
    <property type="match status" value="1"/>
</dbReference>
<accession>A0A6J4M550</accession>
<feature type="domain" description="Ketopantoate reductase N-terminal" evidence="1">
    <location>
        <begin position="1"/>
        <end position="99"/>
    </location>
</feature>
<dbReference type="Pfam" id="PF08546">
    <property type="entry name" value="ApbA_C"/>
    <property type="match status" value="1"/>
</dbReference>
<dbReference type="GO" id="GO:0008677">
    <property type="term" value="F:2-dehydropantoate 2-reductase activity"/>
    <property type="evidence" value="ECO:0007669"/>
    <property type="project" value="UniProtKB-EC"/>
</dbReference>
<dbReference type="NCBIfam" id="NF005089">
    <property type="entry name" value="PRK06522.1-4"/>
    <property type="match status" value="1"/>
</dbReference>
<dbReference type="SUPFAM" id="SSF48179">
    <property type="entry name" value="6-phosphogluconate dehydrogenase C-terminal domain-like"/>
    <property type="match status" value="1"/>
</dbReference>
<keyword evidence="3" id="KW-0560">Oxidoreductase</keyword>
<dbReference type="GO" id="GO:0005737">
    <property type="term" value="C:cytoplasm"/>
    <property type="evidence" value="ECO:0007669"/>
    <property type="project" value="TreeGrafter"/>
</dbReference>
<name>A0A6J4M550_9ACTN</name>
<dbReference type="SUPFAM" id="SSF51735">
    <property type="entry name" value="NAD(P)-binding Rossmann-fold domains"/>
    <property type="match status" value="1"/>
</dbReference>
<dbReference type="InterPro" id="IPR013328">
    <property type="entry name" value="6PGD_dom2"/>
</dbReference>
<dbReference type="Gene3D" id="1.10.1040.10">
    <property type="entry name" value="N-(1-d-carboxylethyl)-l-norvaline Dehydrogenase, domain 2"/>
    <property type="match status" value="1"/>
</dbReference>
<dbReference type="InterPro" id="IPR013752">
    <property type="entry name" value="KPA_reductase"/>
</dbReference>
<dbReference type="InterPro" id="IPR008927">
    <property type="entry name" value="6-PGluconate_DH-like_C_sf"/>
</dbReference>
<evidence type="ECO:0000313" key="3">
    <source>
        <dbReference type="EMBL" id="CAA9348362.1"/>
    </source>
</evidence>
<dbReference type="Pfam" id="PF02558">
    <property type="entry name" value="ApbA"/>
    <property type="match status" value="1"/>
</dbReference>
<protein>
    <submittedName>
        <fullName evidence="3">2-dehydropantoate 2-reductase</fullName>
        <ecNumber evidence="3">1.1.1.169</ecNumber>
    </submittedName>
</protein>
<dbReference type="FunFam" id="1.10.1040.10:FF:000017">
    <property type="entry name" value="2-dehydropantoate 2-reductase"/>
    <property type="match status" value="1"/>
</dbReference>
<dbReference type="AlphaFoldDB" id="A0A6J4M550"/>
<evidence type="ECO:0000259" key="2">
    <source>
        <dbReference type="Pfam" id="PF08546"/>
    </source>
</evidence>
<evidence type="ECO:0000259" key="1">
    <source>
        <dbReference type="Pfam" id="PF02558"/>
    </source>
</evidence>
<dbReference type="InterPro" id="IPR051402">
    <property type="entry name" value="KPR-Related"/>
</dbReference>
<dbReference type="PANTHER" id="PTHR21708">
    <property type="entry name" value="PROBABLE 2-DEHYDROPANTOATE 2-REDUCTASE"/>
    <property type="match status" value="1"/>
</dbReference>
<dbReference type="InterPro" id="IPR013332">
    <property type="entry name" value="KPR_N"/>
</dbReference>
<dbReference type="PANTHER" id="PTHR21708:SF45">
    <property type="entry name" value="2-DEHYDROPANTOATE 2-REDUCTASE"/>
    <property type="match status" value="1"/>
</dbReference>
<feature type="domain" description="Ketopantoate reductase C-terminal" evidence="2">
    <location>
        <begin position="192"/>
        <end position="310"/>
    </location>
</feature>
<organism evidence="3">
    <name type="scientific">uncultured Nocardioidaceae bacterium</name>
    <dbReference type="NCBI Taxonomy" id="253824"/>
    <lineage>
        <taxon>Bacteria</taxon>
        <taxon>Bacillati</taxon>
        <taxon>Actinomycetota</taxon>
        <taxon>Actinomycetes</taxon>
        <taxon>Propionibacteriales</taxon>
        <taxon>Nocardioidaceae</taxon>
        <taxon>environmental samples</taxon>
    </lineage>
</organism>
<gene>
    <name evidence="3" type="ORF">AVDCRST_MAG46-2413</name>
</gene>
<sequence length="321" mass="33004">MGAGAVGGLIGTRLAVAGVPTSALARGATTDALSRYGWRLREGGRTVTAPCRVDRDAQALGPHDVVVIAVKAQSLSGLAPSLTPLLGPDTVVVPAMNGVPWWFTHGLGGRLEGVGVDAVDPGGVIARVLDPAAVVGCVVHLSASTPSPGLSEHGAGNRLIIGDPSGADHSGVDAVAGLLDAAGFEVDRSERIQTDVWFKLWGNLTMNPISVLTGATMDAILDDPLIEAFIESVMREAAEIGARIGCPIEQSPADRMAVTRRLGSVRTSMLQDADAGRGIELDALVRAVVELGALVDVPTPQTSTLLGLTRLAARTRGLYPA</sequence>
<reference evidence="3" key="1">
    <citation type="submission" date="2020-02" db="EMBL/GenBank/DDBJ databases">
        <authorList>
            <person name="Meier V. D."/>
        </authorList>
    </citation>
    <scope>NUCLEOTIDE SEQUENCE</scope>
    <source>
        <strain evidence="3">AVDCRST_MAG46</strain>
    </source>
</reference>
<dbReference type="EMBL" id="CADCUD010000168">
    <property type="protein sequence ID" value="CAA9348362.1"/>
    <property type="molecule type" value="Genomic_DNA"/>
</dbReference>
<dbReference type="InterPro" id="IPR036291">
    <property type="entry name" value="NAD(P)-bd_dom_sf"/>
</dbReference>